<comment type="caution">
    <text evidence="2">The sequence shown here is derived from an EMBL/GenBank/DDBJ whole genome shotgun (WGS) entry which is preliminary data.</text>
</comment>
<gene>
    <name evidence="2" type="ORF">IW245_004363</name>
</gene>
<proteinExistence type="predicted"/>
<keyword evidence="3" id="KW-1185">Reference proteome</keyword>
<sequence>MDLPRHPNPGMSGPTGHPESDALRVSLAEADRLFADTPTLDAVSGCGMCWSDEELRLLGGDPTLVSEELLGRFALEVPSHWDAEEAPVTWQRLMPRLLRRLAGTPPDAGAMFDFELSHFAGGARFRSWPVERQAVVERCFGAILRVRLLDRFPDANDLFEGIAHATGDVRRLLDFLDAWTGPEADGAVLFLAMRYAEDLVWEDDGQVFFWWYDVDRTVLPAWFASPSVETRLDGYRQDCRNAVLLRECVRLIRAGERPSWFYQGYQAEGPFPVRVLPPTG</sequence>
<name>A0A8J7KKI6_9ACTN</name>
<dbReference type="Proteomes" id="UP000622552">
    <property type="component" value="Unassembled WGS sequence"/>
</dbReference>
<protein>
    <submittedName>
        <fullName evidence="2">Uncharacterized protein</fullName>
    </submittedName>
</protein>
<evidence type="ECO:0000313" key="2">
    <source>
        <dbReference type="EMBL" id="MBG6138169.1"/>
    </source>
</evidence>
<dbReference type="RefSeq" id="WP_197004953.1">
    <property type="nucleotide sequence ID" value="NZ_BONS01000017.1"/>
</dbReference>
<accession>A0A8J7KKI6</accession>
<reference evidence="2" key="1">
    <citation type="submission" date="2020-11" db="EMBL/GenBank/DDBJ databases">
        <title>Sequencing the genomes of 1000 actinobacteria strains.</title>
        <authorList>
            <person name="Klenk H.-P."/>
        </authorList>
    </citation>
    <scope>NUCLEOTIDE SEQUENCE</scope>
    <source>
        <strain evidence="2">DSM 45356</strain>
    </source>
</reference>
<evidence type="ECO:0000313" key="3">
    <source>
        <dbReference type="Proteomes" id="UP000622552"/>
    </source>
</evidence>
<organism evidence="2 3">
    <name type="scientific">Longispora fulva</name>
    <dbReference type="NCBI Taxonomy" id="619741"/>
    <lineage>
        <taxon>Bacteria</taxon>
        <taxon>Bacillati</taxon>
        <taxon>Actinomycetota</taxon>
        <taxon>Actinomycetes</taxon>
        <taxon>Micromonosporales</taxon>
        <taxon>Micromonosporaceae</taxon>
        <taxon>Longispora</taxon>
    </lineage>
</organism>
<feature type="region of interest" description="Disordered" evidence="1">
    <location>
        <begin position="1"/>
        <end position="20"/>
    </location>
</feature>
<dbReference type="EMBL" id="JADOUF010000001">
    <property type="protein sequence ID" value="MBG6138169.1"/>
    <property type="molecule type" value="Genomic_DNA"/>
</dbReference>
<evidence type="ECO:0000256" key="1">
    <source>
        <dbReference type="SAM" id="MobiDB-lite"/>
    </source>
</evidence>
<dbReference type="AlphaFoldDB" id="A0A8J7KKI6"/>